<accession>A0A4Z2HRD7</accession>
<protein>
    <submittedName>
        <fullName evidence="2">Uncharacterized protein</fullName>
    </submittedName>
</protein>
<name>A0A4Z2HRD7_9TELE</name>
<dbReference type="AlphaFoldDB" id="A0A4Z2HRD7"/>
<organism evidence="2 3">
    <name type="scientific">Liparis tanakae</name>
    <name type="common">Tanaka's snailfish</name>
    <dbReference type="NCBI Taxonomy" id="230148"/>
    <lineage>
        <taxon>Eukaryota</taxon>
        <taxon>Metazoa</taxon>
        <taxon>Chordata</taxon>
        <taxon>Craniata</taxon>
        <taxon>Vertebrata</taxon>
        <taxon>Euteleostomi</taxon>
        <taxon>Actinopterygii</taxon>
        <taxon>Neopterygii</taxon>
        <taxon>Teleostei</taxon>
        <taxon>Neoteleostei</taxon>
        <taxon>Acanthomorphata</taxon>
        <taxon>Eupercaria</taxon>
        <taxon>Perciformes</taxon>
        <taxon>Cottioidei</taxon>
        <taxon>Cottales</taxon>
        <taxon>Liparidae</taxon>
        <taxon>Liparis</taxon>
    </lineage>
</organism>
<feature type="compositionally biased region" description="Polar residues" evidence="1">
    <location>
        <begin position="86"/>
        <end position="100"/>
    </location>
</feature>
<dbReference type="EMBL" id="SRLO01000190">
    <property type="protein sequence ID" value="TNN68416.1"/>
    <property type="molecule type" value="Genomic_DNA"/>
</dbReference>
<sequence>MSSREQLRKGKAKLNLKPHGAGPFRVTVYVVIFVVLTPAKEGGKAPSCGVDPGSGQDAEGFPARHRPKGGQRPEEAALGHCFGISFPSTPTMQEGQTRKL</sequence>
<proteinExistence type="predicted"/>
<feature type="region of interest" description="Disordered" evidence="1">
    <location>
        <begin position="41"/>
        <end position="74"/>
    </location>
</feature>
<dbReference type="Proteomes" id="UP000314294">
    <property type="component" value="Unassembled WGS sequence"/>
</dbReference>
<evidence type="ECO:0000256" key="1">
    <source>
        <dbReference type="SAM" id="MobiDB-lite"/>
    </source>
</evidence>
<reference evidence="2 3" key="1">
    <citation type="submission" date="2019-03" db="EMBL/GenBank/DDBJ databases">
        <title>First draft genome of Liparis tanakae, snailfish: a comprehensive survey of snailfish specific genes.</title>
        <authorList>
            <person name="Kim W."/>
            <person name="Song I."/>
            <person name="Jeong J.-H."/>
            <person name="Kim D."/>
            <person name="Kim S."/>
            <person name="Ryu S."/>
            <person name="Song J.Y."/>
            <person name="Lee S.K."/>
        </authorList>
    </citation>
    <scope>NUCLEOTIDE SEQUENCE [LARGE SCALE GENOMIC DNA]</scope>
    <source>
        <tissue evidence="2">Muscle</tissue>
    </source>
</reference>
<evidence type="ECO:0000313" key="2">
    <source>
        <dbReference type="EMBL" id="TNN68416.1"/>
    </source>
</evidence>
<comment type="caution">
    <text evidence="2">The sequence shown here is derived from an EMBL/GenBank/DDBJ whole genome shotgun (WGS) entry which is preliminary data.</text>
</comment>
<gene>
    <name evidence="2" type="ORF">EYF80_021337</name>
</gene>
<evidence type="ECO:0000313" key="3">
    <source>
        <dbReference type="Proteomes" id="UP000314294"/>
    </source>
</evidence>
<keyword evidence="3" id="KW-1185">Reference proteome</keyword>
<feature type="region of interest" description="Disordered" evidence="1">
    <location>
        <begin position="81"/>
        <end position="100"/>
    </location>
</feature>